<reference evidence="6 7" key="1">
    <citation type="journal article" date="2012" name="Appl. Environ. Microbiol.">
        <title>Short-read sequencing for genomic analysis of the brown rot fungus Fibroporia radiculosa.</title>
        <authorList>
            <person name="Tang J.D."/>
            <person name="Perkins A.D."/>
            <person name="Sonstegard T.S."/>
            <person name="Schroeder S.G."/>
            <person name="Burgess S.C."/>
            <person name="Diehl S.V."/>
        </authorList>
    </citation>
    <scope>NUCLEOTIDE SEQUENCE [LARGE SCALE GENOMIC DNA]</scope>
    <source>
        <strain evidence="6 7">TFFH 294</strain>
    </source>
</reference>
<dbReference type="GO" id="GO:0030983">
    <property type="term" value="F:mismatched DNA binding"/>
    <property type="evidence" value="ECO:0007669"/>
    <property type="project" value="InterPro"/>
</dbReference>
<dbReference type="SUPFAM" id="SSF55874">
    <property type="entry name" value="ATPase domain of HSP90 chaperone/DNA topoisomerase II/histidine kinase"/>
    <property type="match status" value="1"/>
</dbReference>
<feature type="compositionally biased region" description="Basic and acidic residues" evidence="3">
    <location>
        <begin position="407"/>
        <end position="418"/>
    </location>
</feature>
<dbReference type="PROSITE" id="PS00058">
    <property type="entry name" value="DNA_MISMATCH_REPAIR_1"/>
    <property type="match status" value="1"/>
</dbReference>
<dbReference type="InterPro" id="IPR042120">
    <property type="entry name" value="MutL_C_dimsub"/>
</dbReference>
<dbReference type="Gene3D" id="3.30.230.10">
    <property type="match status" value="1"/>
</dbReference>
<feature type="domain" description="MutL C-terminal dimerisation" evidence="4">
    <location>
        <begin position="626"/>
        <end position="854"/>
    </location>
</feature>
<keyword evidence="7" id="KW-1185">Reference proteome</keyword>
<evidence type="ECO:0000259" key="5">
    <source>
        <dbReference type="SMART" id="SM01340"/>
    </source>
</evidence>
<evidence type="ECO:0000313" key="6">
    <source>
        <dbReference type="EMBL" id="CCL98575.1"/>
    </source>
</evidence>
<dbReference type="Pfam" id="PF13589">
    <property type="entry name" value="HATPase_c_3"/>
    <property type="match status" value="1"/>
</dbReference>
<dbReference type="PANTHER" id="PTHR10073:SF47">
    <property type="entry name" value="DNA MISMATCH REPAIR PROTEIN MLH3"/>
    <property type="match status" value="1"/>
</dbReference>
<dbReference type="InterPro" id="IPR013507">
    <property type="entry name" value="DNA_mismatch_S5_2-like"/>
</dbReference>
<feature type="domain" description="DNA mismatch repair protein S5" evidence="5">
    <location>
        <begin position="251"/>
        <end position="391"/>
    </location>
</feature>
<evidence type="ECO:0008006" key="8">
    <source>
        <dbReference type="Google" id="ProtNLM"/>
    </source>
</evidence>
<dbReference type="PANTHER" id="PTHR10073">
    <property type="entry name" value="DNA MISMATCH REPAIR PROTEIN MLH, PMS, MUTL"/>
    <property type="match status" value="1"/>
</dbReference>
<dbReference type="InterPro" id="IPR014762">
    <property type="entry name" value="DNA_mismatch_repair_CS"/>
</dbReference>
<dbReference type="Gene3D" id="3.30.1540.20">
    <property type="entry name" value="MutL, C-terminal domain, dimerisation subdomain"/>
    <property type="match status" value="1"/>
</dbReference>
<dbReference type="HOGENOM" id="CLU_005415_1_0_1"/>
<proteinExistence type="inferred from homology"/>
<dbReference type="EMBL" id="HE796891">
    <property type="protein sequence ID" value="CCL98575.1"/>
    <property type="molecule type" value="Genomic_DNA"/>
</dbReference>
<dbReference type="STRING" id="599839.J4GI39"/>
<dbReference type="RefSeq" id="XP_012177858.1">
    <property type="nucleotide sequence ID" value="XM_012322468.1"/>
</dbReference>
<dbReference type="InterPro" id="IPR020568">
    <property type="entry name" value="Ribosomal_Su5_D2-typ_SF"/>
</dbReference>
<dbReference type="GO" id="GO:0016887">
    <property type="term" value="F:ATP hydrolysis activity"/>
    <property type="evidence" value="ECO:0007669"/>
    <property type="project" value="InterPro"/>
</dbReference>
<dbReference type="InterPro" id="IPR014721">
    <property type="entry name" value="Ribsml_uS5_D2-typ_fold_subgr"/>
</dbReference>
<dbReference type="InterPro" id="IPR014790">
    <property type="entry name" value="MutL_C"/>
</dbReference>
<evidence type="ECO:0000313" key="7">
    <source>
        <dbReference type="Proteomes" id="UP000006352"/>
    </source>
</evidence>
<accession>J4GI39</accession>
<dbReference type="SUPFAM" id="SSF54211">
    <property type="entry name" value="Ribosomal protein S5 domain 2-like"/>
    <property type="match status" value="1"/>
</dbReference>
<evidence type="ECO:0000256" key="2">
    <source>
        <dbReference type="ARBA" id="ARBA00022763"/>
    </source>
</evidence>
<dbReference type="InterPro" id="IPR038973">
    <property type="entry name" value="MutL/Mlh/Pms-like"/>
</dbReference>
<dbReference type="InParanoid" id="J4GI39"/>
<gene>
    <name evidence="6" type="ORF">FIBRA_00576</name>
</gene>
<organism evidence="6 7">
    <name type="scientific">Fibroporia radiculosa</name>
    <dbReference type="NCBI Taxonomy" id="599839"/>
    <lineage>
        <taxon>Eukaryota</taxon>
        <taxon>Fungi</taxon>
        <taxon>Dikarya</taxon>
        <taxon>Basidiomycota</taxon>
        <taxon>Agaricomycotina</taxon>
        <taxon>Agaricomycetes</taxon>
        <taxon>Polyporales</taxon>
        <taxon>Fibroporiaceae</taxon>
        <taxon>Fibroporia</taxon>
    </lineage>
</organism>
<dbReference type="CDD" id="cd00782">
    <property type="entry name" value="MutL_Trans"/>
    <property type="match status" value="1"/>
</dbReference>
<dbReference type="GO" id="GO:0032300">
    <property type="term" value="C:mismatch repair complex"/>
    <property type="evidence" value="ECO:0007669"/>
    <property type="project" value="InterPro"/>
</dbReference>
<dbReference type="Proteomes" id="UP000006352">
    <property type="component" value="Unassembled WGS sequence"/>
</dbReference>
<dbReference type="Gene3D" id="3.30.565.10">
    <property type="entry name" value="Histidine kinase-like ATPase, C-terminal domain"/>
    <property type="match status" value="1"/>
</dbReference>
<dbReference type="OrthoDB" id="429932at2759"/>
<dbReference type="SMART" id="SM00853">
    <property type="entry name" value="MutL_C"/>
    <property type="match status" value="1"/>
</dbReference>
<keyword evidence="2" id="KW-0227">DNA damage</keyword>
<dbReference type="GO" id="GO:0061982">
    <property type="term" value="P:meiosis I cell cycle process"/>
    <property type="evidence" value="ECO:0007669"/>
    <property type="project" value="UniProtKB-ARBA"/>
</dbReference>
<evidence type="ECO:0000259" key="4">
    <source>
        <dbReference type="SMART" id="SM00853"/>
    </source>
</evidence>
<evidence type="ECO:0000256" key="3">
    <source>
        <dbReference type="SAM" id="MobiDB-lite"/>
    </source>
</evidence>
<feature type="region of interest" description="Disordered" evidence="3">
    <location>
        <begin position="400"/>
        <end position="438"/>
    </location>
</feature>
<dbReference type="GO" id="GO:0140664">
    <property type="term" value="F:ATP-dependent DNA damage sensor activity"/>
    <property type="evidence" value="ECO:0007669"/>
    <property type="project" value="InterPro"/>
</dbReference>
<dbReference type="InterPro" id="IPR036890">
    <property type="entry name" value="HATPase_C_sf"/>
</dbReference>
<protein>
    <recommendedName>
        <fullName evidence="8">MutL C-terminal dimerisation domain-containing protein</fullName>
    </recommendedName>
</protein>
<dbReference type="GO" id="GO:0006298">
    <property type="term" value="P:mismatch repair"/>
    <property type="evidence" value="ECO:0007669"/>
    <property type="project" value="InterPro"/>
</dbReference>
<dbReference type="SMART" id="SM01340">
    <property type="entry name" value="DNA_mis_repair"/>
    <property type="match status" value="1"/>
</dbReference>
<sequence length="912" mass="99883">MNNSKPGSASLIHPLPSETQSKLRSTQILTSFPQIISELVQNSLDAGAKQIDIGVDCEDWACWVRDDGVGIGRDSFDVLAGGSEAGRYGTSKAYSSASLDQVSTFGFRGEALASAADLSCLEISSRTARSRESWSVILKGRAVLYNGPSVRWRRDTPGTVVFVRDAFYNVRQSVLTVSLGTDDPRKLPIRRLSHPSPVRTIELIRRDVETSSLMFPNVSFTFENSHKAKEGDPGKGRIMTVPRTSSSLATFRHLYGKALAQHIEEIDETDDQMRLHGFISLDGAQSKAYQFLYINRHILSPCDLHRLIDAQFSKSSFMKHAFDEEGETSQPRLNLRRSPRKSEKKPAFVLNLTVPPRLVDNCIEPAKASVQLQNSGAASKFLGNVIEKFLIRNGFLFPKRARSPPSMHDKSTSRDTRVSSRKKRKTLHDLASEQENGRFLSSASSGVIKVDEPSGAEPTALMADLNCVPTAEDTNKQTIWTDPSTGEAFVVDARTGNSYPVHMKPGVGGDTPIFRRRTLGIASGSGNKTFNAQETEEMPAWIRRALETNSTYKLPEPRIPSLAISAGLALAGSQCCDTSAYCALSTHKGASMYDSGGRHQDGWWNMGAFPTRPGRFNKTALHDAEILGQVDRKFIACMLAAECDKGKALVLIDQHAADERVRVERFLKELCLGFLQGYPPSHASAGDTTDLLSGQRSVTVRELVHPVPVLLTRHEVEKLAAGDVQVAFKLWGLAFTRLDEALESFADPFADKVGDDGSGCQRDYVQVHVRTVPEVVADKLLAGDELKDLVKGYLAKLDAEGAPMPSASQLKSGDPSACEEGAEWQKAMRWCPRELLELVNSKACRGAIMFNDPLTLDQCTSLVQRLAQTALPFQPSLVPLADVGTDSVQGSERALPHAYGQRIVDWSSFAAS</sequence>
<dbReference type="Pfam" id="PF01119">
    <property type="entry name" value="DNA_mis_repair"/>
    <property type="match status" value="1"/>
</dbReference>
<dbReference type="GO" id="GO:0005524">
    <property type="term" value="F:ATP binding"/>
    <property type="evidence" value="ECO:0007669"/>
    <property type="project" value="InterPro"/>
</dbReference>
<dbReference type="AlphaFoldDB" id="J4GI39"/>
<dbReference type="GeneID" id="24093486"/>
<comment type="similarity">
    <text evidence="1">Belongs to the DNA mismatch repair MutL/HexB family.</text>
</comment>
<evidence type="ECO:0000256" key="1">
    <source>
        <dbReference type="ARBA" id="ARBA00006082"/>
    </source>
</evidence>
<name>J4GI39_9APHY</name>